<sequence length="84" mass="9800">METDYCGSKDSLDYTKANYDEKNKALFANSCAGWEELMACWQGHGCFLDVFLMNIDIDNLGFTWFIDYVDVLKIPEVMRLNKKR</sequence>
<accession>A0AAV4DDA3</accession>
<dbReference type="EMBL" id="BLXT01007768">
    <property type="protein sequence ID" value="GFO42208.1"/>
    <property type="molecule type" value="Genomic_DNA"/>
</dbReference>
<evidence type="ECO:0000313" key="1">
    <source>
        <dbReference type="EMBL" id="GFO42208.1"/>
    </source>
</evidence>
<evidence type="ECO:0000313" key="2">
    <source>
        <dbReference type="Proteomes" id="UP000735302"/>
    </source>
</evidence>
<reference evidence="1 2" key="1">
    <citation type="journal article" date="2021" name="Elife">
        <title>Chloroplast acquisition without the gene transfer in kleptoplastic sea slugs, Plakobranchus ocellatus.</title>
        <authorList>
            <person name="Maeda T."/>
            <person name="Takahashi S."/>
            <person name="Yoshida T."/>
            <person name="Shimamura S."/>
            <person name="Takaki Y."/>
            <person name="Nagai Y."/>
            <person name="Toyoda A."/>
            <person name="Suzuki Y."/>
            <person name="Arimoto A."/>
            <person name="Ishii H."/>
            <person name="Satoh N."/>
            <person name="Nishiyama T."/>
            <person name="Hasebe M."/>
            <person name="Maruyama T."/>
            <person name="Minagawa J."/>
            <person name="Obokata J."/>
            <person name="Shigenobu S."/>
        </authorList>
    </citation>
    <scope>NUCLEOTIDE SEQUENCE [LARGE SCALE GENOMIC DNA]</scope>
</reference>
<keyword evidence="2" id="KW-1185">Reference proteome</keyword>
<proteinExistence type="predicted"/>
<dbReference type="Proteomes" id="UP000735302">
    <property type="component" value="Unassembled WGS sequence"/>
</dbReference>
<organism evidence="1 2">
    <name type="scientific">Plakobranchus ocellatus</name>
    <dbReference type="NCBI Taxonomy" id="259542"/>
    <lineage>
        <taxon>Eukaryota</taxon>
        <taxon>Metazoa</taxon>
        <taxon>Spiralia</taxon>
        <taxon>Lophotrochozoa</taxon>
        <taxon>Mollusca</taxon>
        <taxon>Gastropoda</taxon>
        <taxon>Heterobranchia</taxon>
        <taxon>Euthyneura</taxon>
        <taxon>Panpulmonata</taxon>
        <taxon>Sacoglossa</taxon>
        <taxon>Placobranchoidea</taxon>
        <taxon>Plakobranchidae</taxon>
        <taxon>Plakobranchus</taxon>
    </lineage>
</organism>
<comment type="caution">
    <text evidence="1">The sequence shown here is derived from an EMBL/GenBank/DDBJ whole genome shotgun (WGS) entry which is preliminary data.</text>
</comment>
<gene>
    <name evidence="1" type="ORF">PoB_006871300</name>
</gene>
<protein>
    <submittedName>
        <fullName evidence="1">Uncharacterized protein</fullName>
    </submittedName>
</protein>
<dbReference type="AlphaFoldDB" id="A0AAV4DDA3"/>
<name>A0AAV4DDA3_9GAST</name>